<evidence type="ECO:0000313" key="2">
    <source>
        <dbReference type="EMBL" id="KAL0122830.1"/>
    </source>
</evidence>
<sequence length="107" mass="12784">MKLRRTISVNYTLLRNDKYREYASIGDMQTRLDSFSMACKKVRDKCRRCEKNVVFCGHVRRSCKSRDFCHVVIMLLKTSLSISFFLSKRYVFKNIYINVHICIYILP</sequence>
<feature type="transmembrane region" description="Helical" evidence="1">
    <location>
        <begin position="68"/>
        <end position="86"/>
    </location>
</feature>
<accession>A0AAW2G5T9</accession>
<proteinExistence type="predicted"/>
<reference evidence="2 3" key="1">
    <citation type="submission" date="2023-03" db="EMBL/GenBank/DDBJ databases">
        <title>High recombination rates correlate with genetic variation in Cardiocondyla obscurior ants.</title>
        <authorList>
            <person name="Errbii M."/>
        </authorList>
    </citation>
    <scope>NUCLEOTIDE SEQUENCE [LARGE SCALE GENOMIC DNA]</scope>
    <source>
        <strain evidence="2">Alpha-2009</strain>
        <tissue evidence="2">Whole body</tissue>
    </source>
</reference>
<dbReference type="EMBL" id="JADYXP020000006">
    <property type="protein sequence ID" value="KAL0122830.1"/>
    <property type="molecule type" value="Genomic_DNA"/>
</dbReference>
<comment type="caution">
    <text evidence="2">The sequence shown here is derived from an EMBL/GenBank/DDBJ whole genome shotgun (WGS) entry which is preliminary data.</text>
</comment>
<evidence type="ECO:0000313" key="3">
    <source>
        <dbReference type="Proteomes" id="UP001430953"/>
    </source>
</evidence>
<keyword evidence="1" id="KW-0812">Transmembrane</keyword>
<protein>
    <submittedName>
        <fullName evidence="2">Uncharacterized protein</fullName>
    </submittedName>
</protein>
<organism evidence="2 3">
    <name type="scientific">Cardiocondyla obscurior</name>
    <dbReference type="NCBI Taxonomy" id="286306"/>
    <lineage>
        <taxon>Eukaryota</taxon>
        <taxon>Metazoa</taxon>
        <taxon>Ecdysozoa</taxon>
        <taxon>Arthropoda</taxon>
        <taxon>Hexapoda</taxon>
        <taxon>Insecta</taxon>
        <taxon>Pterygota</taxon>
        <taxon>Neoptera</taxon>
        <taxon>Endopterygota</taxon>
        <taxon>Hymenoptera</taxon>
        <taxon>Apocrita</taxon>
        <taxon>Aculeata</taxon>
        <taxon>Formicoidea</taxon>
        <taxon>Formicidae</taxon>
        <taxon>Myrmicinae</taxon>
        <taxon>Cardiocondyla</taxon>
    </lineage>
</organism>
<keyword evidence="1" id="KW-0472">Membrane</keyword>
<keyword evidence="1" id="KW-1133">Transmembrane helix</keyword>
<keyword evidence="3" id="KW-1185">Reference proteome</keyword>
<dbReference type="AlphaFoldDB" id="A0AAW2G5T9"/>
<dbReference type="Proteomes" id="UP001430953">
    <property type="component" value="Unassembled WGS sequence"/>
</dbReference>
<evidence type="ECO:0000256" key="1">
    <source>
        <dbReference type="SAM" id="Phobius"/>
    </source>
</evidence>
<gene>
    <name evidence="2" type="ORF">PUN28_007484</name>
</gene>
<name>A0AAW2G5T9_9HYME</name>